<evidence type="ECO:0000256" key="6">
    <source>
        <dbReference type="ARBA" id="ARBA00023065"/>
    </source>
</evidence>
<sequence>MLRTIVRRASTSSKVHGVSGTYASSLFNIALKRSQLPSVAERLAKLESIVTKPAISATLKNPTLSHGERSAVVKTLQEQVGPDETVGNFLQLLVENNRLGLFSAIYEDFVTLSNEHSGVVTASVTSAKPLDAKSLRRIETVLRNSKFVSGKTGGTQNQLQLESIVNPDIKGGVIVEIDDKTIDLSIASKIQKLNKLLEEDI</sequence>
<gene>
    <name evidence="9" type="primary">KNAG0M01610</name>
    <name evidence="9" type="ordered locus">KNAG_0M01610</name>
</gene>
<organism evidence="9 10">
    <name type="scientific">Huiozyma naganishii (strain ATCC MYA-139 / BCRC 22969 / CBS 8797 / KCTC 17520 / NBRC 10181 / NCYC 3082 / Yp74L-3)</name>
    <name type="common">Yeast</name>
    <name type="synonym">Kazachstania naganishii</name>
    <dbReference type="NCBI Taxonomy" id="1071383"/>
    <lineage>
        <taxon>Eukaryota</taxon>
        <taxon>Fungi</taxon>
        <taxon>Dikarya</taxon>
        <taxon>Ascomycota</taxon>
        <taxon>Saccharomycotina</taxon>
        <taxon>Saccharomycetes</taxon>
        <taxon>Saccharomycetales</taxon>
        <taxon>Saccharomycetaceae</taxon>
        <taxon>Huiozyma</taxon>
    </lineage>
</organism>
<dbReference type="HOGENOM" id="CLU_085114_4_0_1"/>
<keyword evidence="8" id="KW-0066">ATP synthesis</keyword>
<evidence type="ECO:0000256" key="1">
    <source>
        <dbReference type="ARBA" id="ARBA00004370"/>
    </source>
</evidence>
<dbReference type="STRING" id="1071383.J7SAT4"/>
<evidence type="ECO:0000256" key="5">
    <source>
        <dbReference type="ARBA" id="ARBA00022781"/>
    </source>
</evidence>
<dbReference type="PANTHER" id="PTHR11910">
    <property type="entry name" value="ATP SYNTHASE DELTA CHAIN"/>
    <property type="match status" value="1"/>
</dbReference>
<dbReference type="OrthoDB" id="1262810at2759"/>
<keyword evidence="6" id="KW-0406">Ion transport</keyword>
<proteinExistence type="inferred from homology"/>
<comment type="subcellular location">
    <subcellularLocation>
        <location evidence="1">Membrane</location>
    </subcellularLocation>
</comment>
<name>J7SAT4_HUIN7</name>
<dbReference type="KEGG" id="kng:KNAG_0M01610"/>
<comment type="similarity">
    <text evidence="2">Belongs to the ATPase delta chain family.</text>
</comment>
<dbReference type="EMBL" id="HE978326">
    <property type="protein sequence ID" value="CCK73014.1"/>
    <property type="molecule type" value="Genomic_DNA"/>
</dbReference>
<dbReference type="InterPro" id="IPR000711">
    <property type="entry name" value="ATPase_OSCP/dsu"/>
</dbReference>
<dbReference type="PRINTS" id="PR00125">
    <property type="entry name" value="ATPASEDELTA"/>
</dbReference>
<accession>J7SAT4</accession>
<keyword evidence="7" id="KW-0472">Membrane</keyword>
<reference evidence="9 10" key="1">
    <citation type="journal article" date="2011" name="Proc. Natl. Acad. Sci. U.S.A.">
        <title>Evolutionary erosion of yeast sex chromosomes by mating-type switching accidents.</title>
        <authorList>
            <person name="Gordon J.L."/>
            <person name="Armisen D."/>
            <person name="Proux-Wera E."/>
            <person name="Oheigeartaigh S.S."/>
            <person name="Byrne K.P."/>
            <person name="Wolfe K.H."/>
        </authorList>
    </citation>
    <scope>NUCLEOTIDE SEQUENCE [LARGE SCALE GENOMIC DNA]</scope>
    <source>
        <strain evidence="10">ATCC MYA-139 / BCRC 22969 / CBS 8797 / CCRC 22969 / KCTC 17520 / NBRC 10181 / NCYC 3082</strain>
    </source>
</reference>
<dbReference type="SUPFAM" id="SSF47928">
    <property type="entry name" value="N-terminal domain of the delta subunit of the F1F0-ATP synthase"/>
    <property type="match status" value="1"/>
</dbReference>
<dbReference type="InterPro" id="IPR026015">
    <property type="entry name" value="ATP_synth_OSCP/delta_N_sf"/>
</dbReference>
<dbReference type="Proteomes" id="UP000006310">
    <property type="component" value="Chromosome 13"/>
</dbReference>
<dbReference type="AlphaFoldDB" id="J7SAT4"/>
<dbReference type="OMA" id="MVDNIQD"/>
<dbReference type="Gene3D" id="1.10.520.20">
    <property type="entry name" value="N-terminal domain of the delta subunit of the F1F0-ATP synthase"/>
    <property type="match status" value="1"/>
</dbReference>
<keyword evidence="4" id="KW-0813">Transport</keyword>
<dbReference type="Pfam" id="PF00213">
    <property type="entry name" value="OSCP"/>
    <property type="match status" value="1"/>
</dbReference>
<dbReference type="eggNOG" id="KOG1662">
    <property type="taxonomic scope" value="Eukaryota"/>
</dbReference>
<evidence type="ECO:0000313" key="10">
    <source>
        <dbReference type="Proteomes" id="UP000006310"/>
    </source>
</evidence>
<dbReference type="GO" id="GO:0005743">
    <property type="term" value="C:mitochondrial inner membrane"/>
    <property type="evidence" value="ECO:0007669"/>
    <property type="project" value="EnsemblFungi"/>
</dbReference>
<evidence type="ECO:0000256" key="2">
    <source>
        <dbReference type="ARBA" id="ARBA00007046"/>
    </source>
</evidence>
<reference evidence="10" key="2">
    <citation type="submission" date="2012-08" db="EMBL/GenBank/DDBJ databases">
        <title>Genome sequence of Kazachstania naganishii.</title>
        <authorList>
            <person name="Gordon J.L."/>
            <person name="Armisen D."/>
            <person name="Proux-Wera E."/>
            <person name="OhEigeartaigh S.S."/>
            <person name="Byrne K.P."/>
            <person name="Wolfe K.H."/>
        </authorList>
    </citation>
    <scope>NUCLEOTIDE SEQUENCE [LARGE SCALE GENOMIC DNA]</scope>
    <source>
        <strain evidence="10">ATCC MYA-139 / BCRC 22969 / CBS 8797 / CCRC 22969 / KCTC 17520 / NBRC 10181 / NCYC 3082</strain>
    </source>
</reference>
<dbReference type="HAMAP" id="MF_01416">
    <property type="entry name" value="ATP_synth_delta_bact"/>
    <property type="match status" value="1"/>
</dbReference>
<evidence type="ECO:0000256" key="8">
    <source>
        <dbReference type="ARBA" id="ARBA00023310"/>
    </source>
</evidence>
<keyword evidence="5" id="KW-0375">Hydrogen ion transport</keyword>
<dbReference type="RefSeq" id="XP_022467258.1">
    <property type="nucleotide sequence ID" value="XM_022611021.1"/>
</dbReference>
<protein>
    <recommendedName>
        <fullName evidence="3">ATP synthase subunit 5, mitochondrial</fullName>
    </recommendedName>
</protein>
<evidence type="ECO:0000256" key="4">
    <source>
        <dbReference type="ARBA" id="ARBA00022448"/>
    </source>
</evidence>
<dbReference type="GO" id="GO:0046933">
    <property type="term" value="F:proton-transporting ATP synthase activity, rotational mechanism"/>
    <property type="evidence" value="ECO:0007669"/>
    <property type="project" value="EnsemblFungi"/>
</dbReference>
<evidence type="ECO:0000256" key="3">
    <source>
        <dbReference type="ARBA" id="ARBA00014723"/>
    </source>
</evidence>
<dbReference type="GeneID" id="34528794"/>
<evidence type="ECO:0000256" key="7">
    <source>
        <dbReference type="ARBA" id="ARBA00023136"/>
    </source>
</evidence>
<dbReference type="NCBIfam" id="TIGR01145">
    <property type="entry name" value="ATP_synt_delta"/>
    <property type="match status" value="1"/>
</dbReference>
<keyword evidence="10" id="KW-1185">Reference proteome</keyword>
<evidence type="ECO:0000313" key="9">
    <source>
        <dbReference type="EMBL" id="CCK73014.1"/>
    </source>
</evidence>
<dbReference type="GO" id="GO:0045259">
    <property type="term" value="C:proton-transporting ATP synthase complex"/>
    <property type="evidence" value="ECO:0007669"/>
    <property type="project" value="EnsemblFungi"/>
</dbReference>